<proteinExistence type="inferred from homology"/>
<dbReference type="InterPro" id="IPR007146">
    <property type="entry name" value="Sas10/Utp3/C1D"/>
</dbReference>
<keyword evidence="8" id="KW-0175">Coiled coil</keyword>
<dbReference type="InterPro" id="IPR011082">
    <property type="entry name" value="Exosome-assoc_fac/DNA_repair"/>
</dbReference>
<comment type="subunit">
    <text evidence="7">Monomer and homodimer.</text>
</comment>
<feature type="coiled-coil region" evidence="8">
    <location>
        <begin position="82"/>
        <end position="109"/>
    </location>
</feature>
<dbReference type="PANTHER" id="PTHR15341">
    <property type="entry name" value="SUN-COR STEROID HORMONE RECEPTOR CO-REPRESSOR"/>
    <property type="match status" value="1"/>
</dbReference>
<comment type="similarity">
    <text evidence="2 7">Belongs to the C1D family.</text>
</comment>
<keyword evidence="10" id="KW-1185">Reference proteome</keyword>
<dbReference type="Pfam" id="PF04000">
    <property type="entry name" value="Sas10_Utp3"/>
    <property type="match status" value="1"/>
</dbReference>
<protein>
    <recommendedName>
        <fullName evidence="3 7">Nuclear nucleic acid-binding protein C1D</fullName>
    </recommendedName>
</protein>
<evidence type="ECO:0000256" key="2">
    <source>
        <dbReference type="ARBA" id="ARBA00009154"/>
    </source>
</evidence>
<evidence type="ECO:0000256" key="8">
    <source>
        <dbReference type="SAM" id="Coils"/>
    </source>
</evidence>
<organism evidence="10 11">
    <name type="scientific">Saccoglossus kowalevskii</name>
    <name type="common">Acorn worm</name>
    <dbReference type="NCBI Taxonomy" id="10224"/>
    <lineage>
        <taxon>Eukaryota</taxon>
        <taxon>Metazoa</taxon>
        <taxon>Hemichordata</taxon>
        <taxon>Enteropneusta</taxon>
        <taxon>Harrimaniidae</taxon>
        <taxon>Saccoglossus</taxon>
    </lineage>
</organism>
<keyword evidence="5 7" id="KW-0694">RNA-binding</keyword>
<dbReference type="RefSeq" id="XP_002737233.1">
    <property type="nucleotide sequence ID" value="XM_002737187.2"/>
</dbReference>
<evidence type="ECO:0000313" key="10">
    <source>
        <dbReference type="Proteomes" id="UP000694865"/>
    </source>
</evidence>
<feature type="compositionally biased region" description="Basic and acidic residues" evidence="9">
    <location>
        <begin position="124"/>
        <end position="135"/>
    </location>
</feature>
<feature type="region of interest" description="Disordered" evidence="9">
    <location>
        <begin position="119"/>
        <end position="157"/>
    </location>
</feature>
<evidence type="ECO:0000256" key="5">
    <source>
        <dbReference type="ARBA" id="ARBA00022884"/>
    </source>
</evidence>
<evidence type="ECO:0000313" key="11">
    <source>
        <dbReference type="RefSeq" id="XP_002737233.1"/>
    </source>
</evidence>
<name>A0ABM0GTU8_SACKO</name>
<comment type="subcellular location">
    <subcellularLocation>
        <location evidence="7">Cytoplasm</location>
    </subcellularLocation>
    <subcellularLocation>
        <location evidence="7">Nucleus</location>
        <location evidence="7">Nucleolus</location>
    </subcellularLocation>
    <subcellularLocation>
        <location evidence="1 7">Nucleus</location>
    </subcellularLocation>
</comment>
<keyword evidence="7" id="KW-0963">Cytoplasm</keyword>
<comment type="function">
    <text evidence="7">Plays a role in the recruitment of the exosome to pre-rRNA to mediate the 3'-5' end processing of the 5.8S rRNA.</text>
</comment>
<dbReference type="Proteomes" id="UP000694865">
    <property type="component" value="Unplaced"/>
</dbReference>
<gene>
    <name evidence="11" type="primary">LOC100376632</name>
</gene>
<keyword evidence="7" id="KW-0238">DNA-binding</keyword>
<accession>A0ABM0GTU8</accession>
<evidence type="ECO:0000256" key="6">
    <source>
        <dbReference type="ARBA" id="ARBA00023242"/>
    </source>
</evidence>
<keyword evidence="4 7" id="KW-0698">rRNA processing</keyword>
<reference evidence="11" key="1">
    <citation type="submission" date="2025-08" db="UniProtKB">
        <authorList>
            <consortium name="RefSeq"/>
        </authorList>
    </citation>
    <scope>IDENTIFICATION</scope>
    <source>
        <tissue evidence="11">Testes</tissue>
    </source>
</reference>
<evidence type="ECO:0000256" key="4">
    <source>
        <dbReference type="ARBA" id="ARBA00022552"/>
    </source>
</evidence>
<keyword evidence="6 7" id="KW-0539">Nucleus</keyword>
<dbReference type="GeneID" id="100376632"/>
<dbReference type="PANTHER" id="PTHR15341:SF3">
    <property type="entry name" value="NUCLEAR NUCLEIC ACID-BINDING PROTEIN C1D"/>
    <property type="match status" value="1"/>
</dbReference>
<evidence type="ECO:0000256" key="9">
    <source>
        <dbReference type="SAM" id="MobiDB-lite"/>
    </source>
</evidence>
<evidence type="ECO:0000256" key="1">
    <source>
        <dbReference type="ARBA" id="ARBA00004123"/>
    </source>
</evidence>
<sequence>MAAMADDVPSEMRTVLADYDEAFNNADKALKPLLETPHSEIQEVVCDPLDKAKIDLVAAYAMNAMFWIYLTMQGVNPREHPIKQELDRIRNYMNRIKDITDKKKAARLDKGAAARFIKHSLAAPDKDQSKPKEAKPSGVNKRKHEDRSKSKKKKKIQ</sequence>
<evidence type="ECO:0000256" key="7">
    <source>
        <dbReference type="RuleBase" id="RU368003"/>
    </source>
</evidence>
<evidence type="ECO:0000256" key="3">
    <source>
        <dbReference type="ARBA" id="ARBA00015212"/>
    </source>
</evidence>